<gene>
    <name evidence="2" type="ORF">RM555_10625</name>
</gene>
<comment type="caution">
    <text evidence="2">The sequence shown here is derived from an EMBL/GenBank/DDBJ whole genome shotgun (WGS) entry which is preliminary data.</text>
</comment>
<proteinExistence type="predicted"/>
<feature type="region of interest" description="Disordered" evidence="1">
    <location>
        <begin position="121"/>
        <end position="143"/>
    </location>
</feature>
<evidence type="ECO:0000313" key="3">
    <source>
        <dbReference type="Proteomes" id="UP001180973"/>
    </source>
</evidence>
<name>A0ABU2WU40_9ACTN</name>
<sequence>MFFAVQPALTPGQVPPEHHVSIQRPLDAGRVVLDAAVPDDVLRDHGRLRHLPPAPAHLDGAGRHRFTLEHLRGRFEDATSYIRMSPQDLPPSARELLAAAGPVVLVWTDPTTGERVERVVAAVRRDGDPGGRSGRTPPGPRRP</sequence>
<organism evidence="2 3">
    <name type="scientific">Micromonospora reichwaldensis</name>
    <dbReference type="NCBI Taxonomy" id="3075516"/>
    <lineage>
        <taxon>Bacteria</taxon>
        <taxon>Bacillati</taxon>
        <taxon>Actinomycetota</taxon>
        <taxon>Actinomycetes</taxon>
        <taxon>Micromonosporales</taxon>
        <taxon>Micromonosporaceae</taxon>
        <taxon>Micromonospora</taxon>
    </lineage>
</organism>
<evidence type="ECO:0000313" key="2">
    <source>
        <dbReference type="EMBL" id="MDT0529441.1"/>
    </source>
</evidence>
<dbReference type="Proteomes" id="UP001180973">
    <property type="component" value="Unassembled WGS sequence"/>
</dbReference>
<dbReference type="RefSeq" id="WP_311411584.1">
    <property type="nucleotide sequence ID" value="NZ_JAVRFL010000010.1"/>
</dbReference>
<reference evidence="2" key="1">
    <citation type="submission" date="2023-09" db="EMBL/GenBank/DDBJ databases">
        <title>30 novel species of actinomycetes from the DSMZ collection.</title>
        <authorList>
            <person name="Nouioui I."/>
        </authorList>
    </citation>
    <scope>NUCLEOTIDE SEQUENCE</scope>
    <source>
        <strain evidence="2">DSM 115977</strain>
    </source>
</reference>
<dbReference type="EMBL" id="JAVRFL010000010">
    <property type="protein sequence ID" value="MDT0529441.1"/>
    <property type="molecule type" value="Genomic_DNA"/>
</dbReference>
<protein>
    <submittedName>
        <fullName evidence="2">Uncharacterized protein</fullName>
    </submittedName>
</protein>
<accession>A0ABU2WU40</accession>
<keyword evidence="3" id="KW-1185">Reference proteome</keyword>
<evidence type="ECO:0000256" key="1">
    <source>
        <dbReference type="SAM" id="MobiDB-lite"/>
    </source>
</evidence>